<protein>
    <submittedName>
        <fullName evidence="3">Uncharacterized protein LOC111601625</fullName>
    </submittedName>
</protein>
<feature type="region of interest" description="Disordered" evidence="1">
    <location>
        <begin position="60"/>
        <end position="93"/>
    </location>
</feature>
<proteinExistence type="predicted"/>
<dbReference type="OMA" id="GFDEHIV"/>
<name>A0A6J1M4P3_DROHY</name>
<sequence length="258" mass="28553">MAEHDKLWSNSEGVDQQPAAEAGVRMSASGIGEQSGNATERFDIDVDIESEDLELSVMSISSTRSSELEVYDLSSPSELDESQAEAADETDGDVDVDEDIDVETLGNRQHAAQPSGCILEPYTAPMPDEVINQAIEAIREGMAEPAAQPMPDPRAAPMIDLSSLCSDWPTVHRFLMLSELRVDQLARIWQLLQRSLLLLANSTLQLPLPSADGQQPADFDAEWHSNWSVYQQQLEEFVQVAELFAQLIQYEIFGNNFL</sequence>
<evidence type="ECO:0000313" key="2">
    <source>
        <dbReference type="Proteomes" id="UP000504633"/>
    </source>
</evidence>
<reference evidence="3" key="1">
    <citation type="submission" date="2025-08" db="UniProtKB">
        <authorList>
            <consortium name="RefSeq"/>
        </authorList>
    </citation>
    <scope>IDENTIFICATION</scope>
    <source>
        <strain evidence="3">15085-1641.00</strain>
        <tissue evidence="3">Whole body</tissue>
    </source>
</reference>
<evidence type="ECO:0000313" key="3">
    <source>
        <dbReference type="RefSeq" id="XP_023174062.1"/>
    </source>
</evidence>
<dbReference type="Proteomes" id="UP000504633">
    <property type="component" value="Unplaced"/>
</dbReference>
<dbReference type="KEGG" id="dhe:111601625"/>
<keyword evidence="2" id="KW-1185">Reference proteome</keyword>
<evidence type="ECO:0000256" key="1">
    <source>
        <dbReference type="SAM" id="MobiDB-lite"/>
    </source>
</evidence>
<feature type="compositionally biased region" description="Acidic residues" evidence="1">
    <location>
        <begin position="78"/>
        <end position="93"/>
    </location>
</feature>
<dbReference type="GeneID" id="111601625"/>
<dbReference type="AlphaFoldDB" id="A0A6J1M4P3"/>
<dbReference type="RefSeq" id="XP_023174062.1">
    <property type="nucleotide sequence ID" value="XM_023318294.2"/>
</dbReference>
<organism evidence="2 3">
    <name type="scientific">Drosophila hydei</name>
    <name type="common">Fruit fly</name>
    <dbReference type="NCBI Taxonomy" id="7224"/>
    <lineage>
        <taxon>Eukaryota</taxon>
        <taxon>Metazoa</taxon>
        <taxon>Ecdysozoa</taxon>
        <taxon>Arthropoda</taxon>
        <taxon>Hexapoda</taxon>
        <taxon>Insecta</taxon>
        <taxon>Pterygota</taxon>
        <taxon>Neoptera</taxon>
        <taxon>Endopterygota</taxon>
        <taxon>Diptera</taxon>
        <taxon>Brachycera</taxon>
        <taxon>Muscomorpha</taxon>
        <taxon>Ephydroidea</taxon>
        <taxon>Drosophilidae</taxon>
        <taxon>Drosophila</taxon>
    </lineage>
</organism>
<dbReference type="OrthoDB" id="10639747at2759"/>
<gene>
    <name evidence="3" type="primary">LOC111601625</name>
</gene>
<accession>A0A6J1M4P3</accession>
<feature type="region of interest" description="Disordered" evidence="1">
    <location>
        <begin position="1"/>
        <end position="45"/>
    </location>
</feature>